<evidence type="ECO:0000313" key="3">
    <source>
        <dbReference type="Proteomes" id="UP000601435"/>
    </source>
</evidence>
<evidence type="ECO:0000256" key="1">
    <source>
        <dbReference type="SAM" id="MobiDB-lite"/>
    </source>
</evidence>
<gene>
    <name evidence="2" type="primary">clpP</name>
    <name evidence="2" type="ORF">SNEC2469_LOCUS21951</name>
</gene>
<proteinExistence type="predicted"/>
<organism evidence="2 3">
    <name type="scientific">Symbiodinium necroappetens</name>
    <dbReference type="NCBI Taxonomy" id="1628268"/>
    <lineage>
        <taxon>Eukaryota</taxon>
        <taxon>Sar</taxon>
        <taxon>Alveolata</taxon>
        <taxon>Dinophyceae</taxon>
        <taxon>Suessiales</taxon>
        <taxon>Symbiodiniaceae</taxon>
        <taxon>Symbiodinium</taxon>
    </lineage>
</organism>
<dbReference type="Proteomes" id="UP000601435">
    <property type="component" value="Unassembled WGS sequence"/>
</dbReference>
<feature type="region of interest" description="Disordered" evidence="1">
    <location>
        <begin position="1"/>
        <end position="51"/>
    </location>
</feature>
<reference evidence="2" key="1">
    <citation type="submission" date="2021-02" db="EMBL/GenBank/DDBJ databases">
        <authorList>
            <person name="Dougan E. K."/>
            <person name="Rhodes N."/>
            <person name="Thang M."/>
            <person name="Chan C."/>
        </authorList>
    </citation>
    <scope>NUCLEOTIDE SEQUENCE</scope>
</reference>
<feature type="non-terminal residue" evidence="2">
    <location>
        <position position="1"/>
    </location>
</feature>
<feature type="non-terminal residue" evidence="2">
    <location>
        <position position="51"/>
    </location>
</feature>
<feature type="compositionally biased region" description="Basic and acidic residues" evidence="1">
    <location>
        <begin position="8"/>
        <end position="37"/>
    </location>
</feature>
<accession>A0A812XZW3</accession>
<dbReference type="AlphaFoldDB" id="A0A812XZW3"/>
<name>A0A812XZW3_9DINO</name>
<evidence type="ECO:0000313" key="2">
    <source>
        <dbReference type="EMBL" id="CAE7755939.1"/>
    </source>
</evidence>
<protein>
    <submittedName>
        <fullName evidence="2">ClpP protein</fullName>
    </submittedName>
</protein>
<sequence length="51" mass="5306">EQAPAVPKEPEKAPDKAEPSKEPAKEAVKDPAKDAGAGKKTPAARTVNIDQ</sequence>
<dbReference type="EMBL" id="CAJNJA010039358">
    <property type="protein sequence ID" value="CAE7755939.1"/>
    <property type="molecule type" value="Genomic_DNA"/>
</dbReference>
<keyword evidence="3" id="KW-1185">Reference proteome</keyword>
<comment type="caution">
    <text evidence="2">The sequence shown here is derived from an EMBL/GenBank/DDBJ whole genome shotgun (WGS) entry which is preliminary data.</text>
</comment>